<feature type="compositionally biased region" description="Basic and acidic residues" evidence="3">
    <location>
        <begin position="874"/>
        <end position="903"/>
    </location>
</feature>
<dbReference type="Pfam" id="PF02493">
    <property type="entry name" value="MORN"/>
    <property type="match status" value="2"/>
</dbReference>
<dbReference type="InterPro" id="IPR002110">
    <property type="entry name" value="Ankyrin_rpt"/>
</dbReference>
<feature type="region of interest" description="Disordered" evidence="3">
    <location>
        <begin position="682"/>
        <end position="704"/>
    </location>
</feature>
<evidence type="ECO:0000256" key="3">
    <source>
        <dbReference type="SAM" id="MobiDB-lite"/>
    </source>
</evidence>
<keyword evidence="2" id="KW-0040">ANK repeat</keyword>
<accession>A0AAW2IEN2</accession>
<comment type="caution">
    <text evidence="4">The sequence shown here is derived from an EMBL/GenBank/DDBJ whole genome shotgun (WGS) entry which is preliminary data.</text>
</comment>
<keyword evidence="1" id="KW-0677">Repeat</keyword>
<feature type="region of interest" description="Disordered" evidence="3">
    <location>
        <begin position="923"/>
        <end position="976"/>
    </location>
</feature>
<dbReference type="AlphaFoldDB" id="A0AAW2IEN2"/>
<evidence type="ECO:0000256" key="1">
    <source>
        <dbReference type="ARBA" id="ARBA00022737"/>
    </source>
</evidence>
<protein>
    <recommendedName>
        <fullName evidence="5">Ankyrin repeat and MYND domain-containing protein 1</fullName>
    </recommendedName>
</protein>
<gene>
    <name evidence="4" type="ORF">PYX00_001534</name>
</gene>
<dbReference type="SMART" id="SM00698">
    <property type="entry name" value="MORN"/>
    <property type="match status" value="2"/>
</dbReference>
<dbReference type="PROSITE" id="PS50088">
    <property type="entry name" value="ANK_REPEAT"/>
    <property type="match status" value="2"/>
</dbReference>
<feature type="compositionally biased region" description="Basic and acidic residues" evidence="3">
    <location>
        <begin position="692"/>
        <end position="704"/>
    </location>
</feature>
<dbReference type="PANTHER" id="PTHR15897:SF2">
    <property type="entry name" value="ANKYRIN REPEAT AND MYND DOMAIN-CONTAINING PROTEIN 1"/>
    <property type="match status" value="1"/>
</dbReference>
<evidence type="ECO:0000256" key="2">
    <source>
        <dbReference type="PROSITE-ProRule" id="PRU00023"/>
    </source>
</evidence>
<reference evidence="4" key="1">
    <citation type="journal article" date="2024" name="Gigascience">
        <title>Chromosome-level genome of the poultry shaft louse Menopon gallinae provides insight into the host-switching and adaptive evolution of parasitic lice.</title>
        <authorList>
            <person name="Xu Y."/>
            <person name="Ma L."/>
            <person name="Liu S."/>
            <person name="Liang Y."/>
            <person name="Liu Q."/>
            <person name="He Z."/>
            <person name="Tian L."/>
            <person name="Duan Y."/>
            <person name="Cai W."/>
            <person name="Li H."/>
            <person name="Song F."/>
        </authorList>
    </citation>
    <scope>NUCLEOTIDE SEQUENCE</scope>
    <source>
        <strain evidence="4">Cailab_2023a</strain>
    </source>
</reference>
<name>A0AAW2IEN2_9NEOP</name>
<dbReference type="SUPFAM" id="SSF48403">
    <property type="entry name" value="Ankyrin repeat"/>
    <property type="match status" value="1"/>
</dbReference>
<evidence type="ECO:0000313" key="4">
    <source>
        <dbReference type="EMBL" id="KAL0280158.1"/>
    </source>
</evidence>
<feature type="compositionally biased region" description="Basic and acidic residues" evidence="3">
    <location>
        <begin position="923"/>
        <end position="943"/>
    </location>
</feature>
<dbReference type="Pfam" id="PF12796">
    <property type="entry name" value="Ank_2"/>
    <property type="match status" value="1"/>
</dbReference>
<dbReference type="PANTHER" id="PTHR15897">
    <property type="entry name" value="ANKYRIN REPEAT AND MYND DOMAIN PROTEIN 1"/>
    <property type="match status" value="1"/>
</dbReference>
<proteinExistence type="predicted"/>
<dbReference type="SUPFAM" id="SSF82185">
    <property type="entry name" value="Histone H3 K4-specific methyltransferase SET7/9 N-terminal domain"/>
    <property type="match status" value="1"/>
</dbReference>
<feature type="repeat" description="ANK" evidence="2">
    <location>
        <begin position="619"/>
        <end position="646"/>
    </location>
</feature>
<dbReference type="Pfam" id="PF00023">
    <property type="entry name" value="Ank"/>
    <property type="match status" value="1"/>
</dbReference>
<feature type="region of interest" description="Disordered" evidence="3">
    <location>
        <begin position="558"/>
        <end position="587"/>
    </location>
</feature>
<dbReference type="EMBL" id="JARGDH010000001">
    <property type="protein sequence ID" value="KAL0280158.1"/>
    <property type="molecule type" value="Genomic_DNA"/>
</dbReference>
<dbReference type="PROSITE" id="PS50297">
    <property type="entry name" value="ANK_REP_REGION"/>
    <property type="match status" value="2"/>
</dbReference>
<dbReference type="InterPro" id="IPR003409">
    <property type="entry name" value="MORN"/>
</dbReference>
<sequence length="1034" mass="116990">MLDVKLNRSLYKSSTYNGSCDVYGRRDGIGSEKWREKEQKYEGAFVRDAYHGEGTYIWCTGKSRHVYEGQFYSNLKEGYGVVSLPDGSTFEGLFYNNRAFGPGIHTQLDGRQDVGFWSGSRIVRLSRPVEFIIPRLAPTLAGRLKLLQFHTLLPYTEENIDIASAILLKLGFDSAQSGLLYSNFINDPRSLFFNKIGFDEKYFRPKRALRPEWEGLATLRSPCVTEQEFKCPCGPPDPPQGSSSELGLLRYLSTMDPTATAKSPSSEQPGEAEDEDATLLISWNRSELCMEILKQIFRFRSFEDRLTFRIADLMAGMRTGFRKTGYVERVCLYFLKMCSTGPPHVIRELFCAENISESLMDSRGNNCIMFAAASDQHEIIEILLDQGADVNAFNDENLTPLNLCLLRRLAHTESLGNWETSFLNPDADPFDVVDGKGKNWKVSESIEGLDKVFGDGMSLDDNVENQTGNVPVTDSYFCFKDDLENGAQSTLTLVSYKTETETETDTKEKESRSISTITANNDRTIEVGKSFVPDDWKREEYVKSVAEPTEKDRYLFDVAPKPYSAKSNQKETTVDEETKDGRGESSQSINKLAEIDKTIAILLMRGADPNLGDVPKPSLHLAVYSRDLELVRLLLMNGASPDCQSLPQEGLLTPLHVIALMEPSQEQLDICELLLNYGASPEEKTSPSFNPGREDESHLDPDHGRTPLQLLCSRRDAEYVDPDGFLSRLALLLASVSKRRHFFKGHSYLTLAMIYGNVTLMKSLLKCRKIDPNEVLGNNLGTAFHVLLSTSLQKRTTYEDSVRMCDMLLRSGGDPEIFFHGPSSPVGNCLDYGYREIEAEKRRREVLSAKPDSGRDHLEDHMKIVSYLAGKSSARGERPAGKNEARGKFRGRRMLEQREKERPEKKCRVIKIKKYVTVAKEKVVPKRDDQPKEKAAEPPDKPKPVPAQATKKKSKRTDFCVPPKERRSRSLSRSRFSEKLPERFRESLLHVLQMHGGTFDLNDLLLPYVVLRNGDLYYRFKEQKSVGMEQYSLI</sequence>
<feature type="region of interest" description="Disordered" evidence="3">
    <location>
        <begin position="869"/>
        <end position="903"/>
    </location>
</feature>
<feature type="repeat" description="ANK" evidence="2">
    <location>
        <begin position="363"/>
        <end position="395"/>
    </location>
</feature>
<evidence type="ECO:0008006" key="5">
    <source>
        <dbReference type="Google" id="ProtNLM"/>
    </source>
</evidence>
<dbReference type="InterPro" id="IPR053064">
    <property type="entry name" value="Ankyrin-MYND_domain-protein"/>
</dbReference>
<organism evidence="4">
    <name type="scientific">Menopon gallinae</name>
    <name type="common">poultry shaft louse</name>
    <dbReference type="NCBI Taxonomy" id="328185"/>
    <lineage>
        <taxon>Eukaryota</taxon>
        <taxon>Metazoa</taxon>
        <taxon>Ecdysozoa</taxon>
        <taxon>Arthropoda</taxon>
        <taxon>Hexapoda</taxon>
        <taxon>Insecta</taxon>
        <taxon>Pterygota</taxon>
        <taxon>Neoptera</taxon>
        <taxon>Paraneoptera</taxon>
        <taxon>Psocodea</taxon>
        <taxon>Troctomorpha</taxon>
        <taxon>Phthiraptera</taxon>
        <taxon>Amblycera</taxon>
        <taxon>Menoponidae</taxon>
        <taxon>Menopon</taxon>
    </lineage>
</organism>
<dbReference type="InterPro" id="IPR036770">
    <property type="entry name" value="Ankyrin_rpt-contain_sf"/>
</dbReference>
<dbReference type="EMBL" id="JARGDH010000001">
    <property type="protein sequence ID" value="KAL0280159.1"/>
    <property type="molecule type" value="Genomic_DNA"/>
</dbReference>
<dbReference type="SMART" id="SM00248">
    <property type="entry name" value="ANK"/>
    <property type="match status" value="6"/>
</dbReference>
<dbReference type="Gene3D" id="1.25.40.20">
    <property type="entry name" value="Ankyrin repeat-containing domain"/>
    <property type="match status" value="2"/>
</dbReference>